<reference evidence="2 3" key="1">
    <citation type="submission" date="2019-07" db="EMBL/GenBank/DDBJ databases">
        <title>Genomics analysis of Aphanomyces spp. identifies a new class of oomycete effector associated with host adaptation.</title>
        <authorList>
            <person name="Gaulin E."/>
        </authorList>
    </citation>
    <scope>NUCLEOTIDE SEQUENCE [LARGE SCALE GENOMIC DNA]</scope>
    <source>
        <strain evidence="2 3">ATCC 201684</strain>
    </source>
</reference>
<dbReference type="Pfam" id="PF02260">
    <property type="entry name" value="FATC"/>
    <property type="match status" value="1"/>
</dbReference>
<dbReference type="GO" id="GO:0005737">
    <property type="term" value="C:cytoplasm"/>
    <property type="evidence" value="ECO:0007669"/>
    <property type="project" value="TreeGrafter"/>
</dbReference>
<dbReference type="VEuPathDB" id="FungiDB:AeMF1_016497"/>
<dbReference type="AlphaFoldDB" id="A0A6G0WM28"/>
<comment type="caution">
    <text evidence="2">The sequence shown here is derived from an EMBL/GenBank/DDBJ whole genome shotgun (WGS) entry which is preliminary data.</text>
</comment>
<organism evidence="2 3">
    <name type="scientific">Aphanomyces euteiches</name>
    <dbReference type="NCBI Taxonomy" id="100861"/>
    <lineage>
        <taxon>Eukaryota</taxon>
        <taxon>Sar</taxon>
        <taxon>Stramenopiles</taxon>
        <taxon>Oomycota</taxon>
        <taxon>Saprolegniomycetes</taxon>
        <taxon>Saprolegniales</taxon>
        <taxon>Verrucalvaceae</taxon>
        <taxon>Aphanomyces</taxon>
    </lineage>
</organism>
<dbReference type="GO" id="GO:0031929">
    <property type="term" value="P:TOR signaling"/>
    <property type="evidence" value="ECO:0007669"/>
    <property type="project" value="TreeGrafter"/>
</dbReference>
<dbReference type="GO" id="GO:0016242">
    <property type="term" value="P:negative regulation of macroautophagy"/>
    <property type="evidence" value="ECO:0007669"/>
    <property type="project" value="TreeGrafter"/>
</dbReference>
<sequence length="95" mass="10963">MQFIVGPSILSLHKGVMSKFDMNMTLKEDDLVLQPEQLNAKAVKVIDRVKKRLRGRDFEMDGKALSVANQVDRRIRQATSHENLCQLFSGWCPFW</sequence>
<dbReference type="EMBL" id="VJMJ01000178">
    <property type="protein sequence ID" value="KAF0728356.1"/>
    <property type="molecule type" value="Genomic_DNA"/>
</dbReference>
<evidence type="ECO:0000259" key="1">
    <source>
        <dbReference type="PROSITE" id="PS51190"/>
    </source>
</evidence>
<dbReference type="GO" id="GO:0031932">
    <property type="term" value="C:TORC2 complex"/>
    <property type="evidence" value="ECO:0007669"/>
    <property type="project" value="TreeGrafter"/>
</dbReference>
<accession>A0A6G0WM28</accession>
<dbReference type="GO" id="GO:0031931">
    <property type="term" value="C:TORC1 complex"/>
    <property type="evidence" value="ECO:0007669"/>
    <property type="project" value="TreeGrafter"/>
</dbReference>
<dbReference type="InterPro" id="IPR003152">
    <property type="entry name" value="FATC_dom"/>
</dbReference>
<name>A0A6G0WM28_9STRA</name>
<dbReference type="Proteomes" id="UP000481153">
    <property type="component" value="Unassembled WGS sequence"/>
</dbReference>
<dbReference type="PANTHER" id="PTHR11139:SF9">
    <property type="entry name" value="SERINE_THREONINE-PROTEIN KINASE MTOR"/>
    <property type="match status" value="1"/>
</dbReference>
<evidence type="ECO:0000313" key="3">
    <source>
        <dbReference type="Proteomes" id="UP000481153"/>
    </source>
</evidence>
<dbReference type="GO" id="GO:0005634">
    <property type="term" value="C:nucleus"/>
    <property type="evidence" value="ECO:0007669"/>
    <property type="project" value="TreeGrafter"/>
</dbReference>
<dbReference type="PROSITE" id="PS51190">
    <property type="entry name" value="FATC"/>
    <property type="match status" value="1"/>
</dbReference>
<dbReference type="SMART" id="SM01343">
    <property type="entry name" value="FATC"/>
    <property type="match status" value="1"/>
</dbReference>
<gene>
    <name evidence="2" type="ORF">Ae201684_013721</name>
</gene>
<dbReference type="GO" id="GO:0004674">
    <property type="term" value="F:protein serine/threonine kinase activity"/>
    <property type="evidence" value="ECO:0007669"/>
    <property type="project" value="TreeGrafter"/>
</dbReference>
<feature type="domain" description="FATC" evidence="1">
    <location>
        <begin position="63"/>
        <end position="95"/>
    </location>
</feature>
<dbReference type="InterPro" id="IPR050517">
    <property type="entry name" value="DDR_Repair_Kinase"/>
</dbReference>
<proteinExistence type="predicted"/>
<keyword evidence="3" id="KW-1185">Reference proteome</keyword>
<protein>
    <recommendedName>
        <fullName evidence="1">FATC domain-containing protein</fullName>
    </recommendedName>
</protein>
<evidence type="ECO:0000313" key="2">
    <source>
        <dbReference type="EMBL" id="KAF0728356.1"/>
    </source>
</evidence>
<dbReference type="PANTHER" id="PTHR11139">
    <property type="entry name" value="ATAXIA TELANGIECTASIA MUTATED ATM -RELATED"/>
    <property type="match status" value="1"/>
</dbReference>